<name>A0A9N9QL98_9CUCU</name>
<dbReference type="InterPro" id="IPR045117">
    <property type="entry name" value="ATXN2-like"/>
</dbReference>
<proteinExistence type="inferred from homology"/>
<feature type="compositionally biased region" description="Low complexity" evidence="2">
    <location>
        <begin position="791"/>
        <end position="814"/>
    </location>
</feature>
<feature type="region of interest" description="Disordered" evidence="2">
    <location>
        <begin position="780"/>
        <end position="827"/>
    </location>
</feature>
<feature type="compositionally biased region" description="Pro residues" evidence="2">
    <location>
        <begin position="361"/>
        <end position="377"/>
    </location>
</feature>
<dbReference type="SMART" id="SM01272">
    <property type="entry name" value="LsmAD"/>
    <property type="match status" value="1"/>
</dbReference>
<dbReference type="Proteomes" id="UP001152799">
    <property type="component" value="Chromosome 6"/>
</dbReference>
<gene>
    <name evidence="4" type="ORF">CEUTPL_LOCUS10512</name>
</gene>
<comment type="similarity">
    <text evidence="1">Belongs to the ataxin-2 family.</text>
</comment>
<feature type="compositionally biased region" description="Low complexity" evidence="2">
    <location>
        <begin position="378"/>
        <end position="388"/>
    </location>
</feature>
<dbReference type="GO" id="GO:0003729">
    <property type="term" value="F:mRNA binding"/>
    <property type="evidence" value="ECO:0007669"/>
    <property type="project" value="TreeGrafter"/>
</dbReference>
<feature type="region of interest" description="Disordered" evidence="2">
    <location>
        <begin position="236"/>
        <end position="611"/>
    </location>
</feature>
<dbReference type="Pfam" id="PF07145">
    <property type="entry name" value="PAM2"/>
    <property type="match status" value="1"/>
</dbReference>
<feature type="domain" description="LsmAD" evidence="3">
    <location>
        <begin position="174"/>
        <end position="240"/>
    </location>
</feature>
<dbReference type="OrthoDB" id="2275718at2759"/>
<dbReference type="PANTHER" id="PTHR12854">
    <property type="entry name" value="ATAXIN 2-RELATED"/>
    <property type="match status" value="1"/>
</dbReference>
<keyword evidence="5" id="KW-1185">Reference proteome</keyword>
<feature type="compositionally biased region" description="Polar residues" evidence="2">
    <location>
        <begin position="239"/>
        <end position="248"/>
    </location>
</feature>
<dbReference type="GO" id="GO:0034063">
    <property type="term" value="P:stress granule assembly"/>
    <property type="evidence" value="ECO:0007669"/>
    <property type="project" value="TreeGrafter"/>
</dbReference>
<accession>A0A9N9QL98</accession>
<evidence type="ECO:0000313" key="4">
    <source>
        <dbReference type="EMBL" id="CAG9770050.1"/>
    </source>
</evidence>
<feature type="compositionally biased region" description="Low complexity" evidence="2">
    <location>
        <begin position="422"/>
        <end position="438"/>
    </location>
</feature>
<evidence type="ECO:0000313" key="5">
    <source>
        <dbReference type="Proteomes" id="UP001152799"/>
    </source>
</evidence>
<dbReference type="Pfam" id="PF14438">
    <property type="entry name" value="SM-ATX"/>
    <property type="match status" value="1"/>
</dbReference>
<feature type="compositionally biased region" description="Pro residues" evidence="2">
    <location>
        <begin position="314"/>
        <end position="337"/>
    </location>
</feature>
<feature type="compositionally biased region" description="Low complexity" evidence="2">
    <location>
        <begin position="565"/>
        <end position="602"/>
    </location>
</feature>
<feature type="compositionally biased region" description="Low complexity" evidence="2">
    <location>
        <begin position="342"/>
        <end position="360"/>
    </location>
</feature>
<evidence type="ECO:0000256" key="2">
    <source>
        <dbReference type="SAM" id="MobiDB-lite"/>
    </source>
</evidence>
<reference evidence="4" key="1">
    <citation type="submission" date="2022-01" db="EMBL/GenBank/DDBJ databases">
        <authorList>
            <person name="King R."/>
        </authorList>
    </citation>
    <scope>NUCLEOTIDE SEQUENCE</scope>
</reference>
<evidence type="ECO:0000259" key="3">
    <source>
        <dbReference type="SMART" id="SM01272"/>
    </source>
</evidence>
<organism evidence="4 5">
    <name type="scientific">Ceutorhynchus assimilis</name>
    <name type="common">cabbage seed weevil</name>
    <dbReference type="NCBI Taxonomy" id="467358"/>
    <lineage>
        <taxon>Eukaryota</taxon>
        <taxon>Metazoa</taxon>
        <taxon>Ecdysozoa</taxon>
        <taxon>Arthropoda</taxon>
        <taxon>Hexapoda</taxon>
        <taxon>Insecta</taxon>
        <taxon>Pterygota</taxon>
        <taxon>Neoptera</taxon>
        <taxon>Endopterygota</taxon>
        <taxon>Coleoptera</taxon>
        <taxon>Polyphaga</taxon>
        <taxon>Cucujiformia</taxon>
        <taxon>Curculionidae</taxon>
        <taxon>Ceutorhynchinae</taxon>
        <taxon>Ceutorhynchus</taxon>
    </lineage>
</organism>
<dbReference type="InterPro" id="IPR009604">
    <property type="entry name" value="LsmAD_domain"/>
</dbReference>
<protein>
    <recommendedName>
        <fullName evidence="3">LsmAD domain-containing protein</fullName>
    </recommendedName>
</protein>
<dbReference type="AlphaFoldDB" id="A0A9N9QL98"/>
<dbReference type="PANTHER" id="PTHR12854:SF7">
    <property type="entry name" value="ATAXIN-2 HOMOLOG"/>
    <property type="match status" value="1"/>
</dbReference>
<feature type="compositionally biased region" description="Low complexity" evidence="2">
    <location>
        <begin position="275"/>
        <end position="285"/>
    </location>
</feature>
<dbReference type="InterPro" id="IPR025852">
    <property type="entry name" value="SM_dom_ATX"/>
</dbReference>
<feature type="compositionally biased region" description="Pro residues" evidence="2">
    <location>
        <begin position="461"/>
        <end position="482"/>
    </location>
</feature>
<feature type="compositionally biased region" description="Polar residues" evidence="2">
    <location>
        <begin position="780"/>
        <end position="790"/>
    </location>
</feature>
<sequence>MNNKRKNRGGSVRTQRQRSIVTEGVYSNAVFMHAATSQVGNVARIMTASGQVWEGVFKTYSQNFDVALEVVTRVENPDGPDCRLLTETHQDRLIFKPCDILSMTFKNVDLDYPVKDTFQTDTAISARLNGSKSEEKELEPWDAGQLNGNDVSLDLDASNGWDVQDMFRKNEQEYGVQSTFDHSLRGYTVPLQTSDTADYKEAAAKAEQIASEIESQPAYKARLELENGDEEAAFASVVRPTQNPQEASNGKYIPPAKRKGQNNGKLVRSTPPPSSGSSSQNSPSPKETRPPVQYPPPHVNHQSNIQVSNAHPHSTPPQQPHVQPPPQQIQHVIPPPHLHNTMPPQLVQQMQNMPPQVHQPMPMPPHVPIPNNPPPRPSSHTPPHQYQQGPPPRQGGPHGVPHTGPPPHGKPQMNGDIKSGPQQRQQRHQYQQQQMQERVGPQGHPQVQMAYQEVKQDSPHQMPPQQLPPQNMPQPRSQPPPHQQQRHDGPPTPQAQEGLKDLQAFSHDFKLASMPPHTSPTLPPVQHVPQGIPPQAPPHMSGAESPQLVPHMGPPPVQAHSAGTSPNSSSSNLSTINSSVADQSQSSGGSQKQPSPAQSPQSNEGEKLQNTVAKSKLNPNAKEFVWNPIAKPYQPRSPSTPSASRPHTPQTPSHSPYIAVSGPGGPQMPVMMPMHYMTISQPQYQPPPPQQNRIRKIPMGQIRTDMASQMQHAAAVTGQPLLAPAPIPAQFIYNPQAAAAAAAHNMNQAAYQPATMAAMHAIRMYDAAAAAAAPQQMSYITQPQPSGTPSPAQQYNQAVQQQQGPPQGYQTVPQQQPPPQMPMFCIPTQPHMLQNVPYLQQVPPPHHQQQHVQVLVQHPSQGNHHGPNP</sequence>
<dbReference type="GO" id="GO:0010494">
    <property type="term" value="C:cytoplasmic stress granule"/>
    <property type="evidence" value="ECO:0007669"/>
    <property type="project" value="TreeGrafter"/>
</dbReference>
<dbReference type="Pfam" id="PF06741">
    <property type="entry name" value="LsmAD"/>
    <property type="match status" value="1"/>
</dbReference>
<dbReference type="EMBL" id="OU892282">
    <property type="protein sequence ID" value="CAG9770050.1"/>
    <property type="molecule type" value="Genomic_DNA"/>
</dbReference>
<evidence type="ECO:0000256" key="1">
    <source>
        <dbReference type="ARBA" id="ARBA00007503"/>
    </source>
</evidence>
<feature type="compositionally biased region" description="Low complexity" evidence="2">
    <location>
        <begin position="636"/>
        <end position="648"/>
    </location>
</feature>
<dbReference type="InterPro" id="IPR009818">
    <property type="entry name" value="PAM2_motif"/>
</dbReference>
<feature type="compositionally biased region" description="Polar residues" evidence="2">
    <location>
        <begin position="300"/>
        <end position="312"/>
    </location>
</feature>
<feature type="region of interest" description="Disordered" evidence="2">
    <location>
        <begin position="630"/>
        <end position="663"/>
    </location>
</feature>